<feature type="domain" description="N-acetyltransferase" evidence="1">
    <location>
        <begin position="10"/>
        <end position="219"/>
    </location>
</feature>
<protein>
    <submittedName>
        <fullName evidence="2">RHTO0S07e03048g1_1</fullName>
    </submittedName>
</protein>
<dbReference type="PROSITE" id="PS51186">
    <property type="entry name" value="GNAT"/>
    <property type="match status" value="1"/>
</dbReference>
<evidence type="ECO:0000259" key="1">
    <source>
        <dbReference type="PROSITE" id="PS51186"/>
    </source>
</evidence>
<dbReference type="CDD" id="cd04301">
    <property type="entry name" value="NAT_SF"/>
    <property type="match status" value="1"/>
</dbReference>
<sequence length="219" mass="24939">MARVVQKPEVELLPVTQEDLPLIAEGHLAAFPTFYAPLEPSSKLPSHEIRVQRFTIRLSKILSRPDTLWTKAVLASGPEKGKFVGLAVWHAPGAPVVNPKRRWIEGAAEESEEDRQAWDHVDMEAWEKVWTEWDAVRARIMDGKDHWYLCPVWVVPGYQGLGIGRKLMQQVLDLCDAQQPPTPIYLEASKEGKPLYEKLGFEVVGTSDYVEMVRWGKRE</sequence>
<dbReference type="SUPFAM" id="SSF55729">
    <property type="entry name" value="Acyl-CoA N-acyltransferases (Nat)"/>
    <property type="match status" value="1"/>
</dbReference>
<evidence type="ECO:0000313" key="2">
    <source>
        <dbReference type="EMBL" id="CDR42693.1"/>
    </source>
</evidence>
<dbReference type="GO" id="GO:0016747">
    <property type="term" value="F:acyltransferase activity, transferring groups other than amino-acyl groups"/>
    <property type="evidence" value="ECO:0007669"/>
    <property type="project" value="InterPro"/>
</dbReference>
<dbReference type="AlphaFoldDB" id="A0A061AYF5"/>
<dbReference type="PANTHER" id="PTHR42791:SF2">
    <property type="entry name" value="N-ACETYLTRANSFERASE DOMAIN-CONTAINING PROTEIN"/>
    <property type="match status" value="1"/>
</dbReference>
<dbReference type="Pfam" id="PF13673">
    <property type="entry name" value="Acetyltransf_10"/>
    <property type="match status" value="1"/>
</dbReference>
<dbReference type="PANTHER" id="PTHR42791">
    <property type="entry name" value="GNAT FAMILY ACETYLTRANSFERASE"/>
    <property type="match status" value="1"/>
</dbReference>
<dbReference type="InterPro" id="IPR052523">
    <property type="entry name" value="Trichothecene_AcTrans"/>
</dbReference>
<dbReference type="EMBL" id="LK052942">
    <property type="protein sequence ID" value="CDR42693.1"/>
    <property type="molecule type" value="Genomic_DNA"/>
</dbReference>
<dbReference type="InterPro" id="IPR000182">
    <property type="entry name" value="GNAT_dom"/>
</dbReference>
<dbReference type="OrthoDB" id="61113at2759"/>
<accession>A0A061AYF5</accession>
<dbReference type="Gene3D" id="3.40.630.30">
    <property type="match status" value="1"/>
</dbReference>
<reference evidence="2" key="1">
    <citation type="journal article" date="2014" name="Genome Announc.">
        <title>Draft genome sequence of Rhodosporidium toruloides CECT1137, an oleaginous yeast of biotechnological interest.</title>
        <authorList>
            <person name="Morin N."/>
            <person name="Calcas X."/>
            <person name="Devillers H."/>
            <person name="Durrens P."/>
            <person name="Sherman D.J."/>
            <person name="Nicaud J.-M."/>
            <person name="Neuveglise C."/>
        </authorList>
    </citation>
    <scope>NUCLEOTIDE SEQUENCE</scope>
    <source>
        <strain evidence="2">CECT1137</strain>
    </source>
</reference>
<name>A0A061AYF5_RHOTO</name>
<gene>
    <name evidence="2" type="ORF">RHTO0S_07e03048g</name>
</gene>
<organism evidence="2">
    <name type="scientific">Rhodotorula toruloides</name>
    <name type="common">Yeast</name>
    <name type="synonym">Rhodosporidium toruloides</name>
    <dbReference type="NCBI Taxonomy" id="5286"/>
    <lineage>
        <taxon>Eukaryota</taxon>
        <taxon>Fungi</taxon>
        <taxon>Dikarya</taxon>
        <taxon>Basidiomycota</taxon>
        <taxon>Pucciniomycotina</taxon>
        <taxon>Microbotryomycetes</taxon>
        <taxon>Sporidiobolales</taxon>
        <taxon>Sporidiobolaceae</taxon>
        <taxon>Rhodotorula</taxon>
    </lineage>
</organism>
<dbReference type="InterPro" id="IPR016181">
    <property type="entry name" value="Acyl_CoA_acyltransferase"/>
</dbReference>
<proteinExistence type="predicted"/>